<evidence type="ECO:0008006" key="13">
    <source>
        <dbReference type="Google" id="ProtNLM"/>
    </source>
</evidence>
<dbReference type="PANTHER" id="PTHR10791">
    <property type="entry name" value="RAG1-ACTIVATING PROTEIN 1"/>
    <property type="match status" value="1"/>
</dbReference>
<feature type="transmembrane region" description="Helical" evidence="10">
    <location>
        <begin position="172"/>
        <end position="190"/>
    </location>
</feature>
<evidence type="ECO:0000313" key="12">
    <source>
        <dbReference type="Proteomes" id="UP001230188"/>
    </source>
</evidence>
<dbReference type="Proteomes" id="UP001230188">
    <property type="component" value="Unassembled WGS sequence"/>
</dbReference>
<feature type="transmembrane region" description="Helical" evidence="10">
    <location>
        <begin position="106"/>
        <end position="123"/>
    </location>
</feature>
<protein>
    <recommendedName>
        <fullName evidence="13">Bidirectional sugar transporter SWEET</fullName>
    </recommendedName>
</protein>
<evidence type="ECO:0000256" key="3">
    <source>
        <dbReference type="ARBA" id="ARBA00022448"/>
    </source>
</evidence>
<evidence type="ECO:0000256" key="4">
    <source>
        <dbReference type="ARBA" id="ARBA00022475"/>
    </source>
</evidence>
<keyword evidence="4" id="KW-1003">Cell membrane</keyword>
<keyword evidence="9 10" id="KW-0472">Membrane</keyword>
<feature type="transmembrane region" description="Helical" evidence="10">
    <location>
        <begin position="12"/>
        <end position="29"/>
    </location>
</feature>
<dbReference type="InterPro" id="IPR047664">
    <property type="entry name" value="SWEET"/>
</dbReference>
<feature type="transmembrane region" description="Helical" evidence="10">
    <location>
        <begin position="50"/>
        <end position="68"/>
    </location>
</feature>
<dbReference type="GO" id="GO:0005886">
    <property type="term" value="C:plasma membrane"/>
    <property type="evidence" value="ECO:0007669"/>
    <property type="project" value="UniProtKB-SubCell"/>
</dbReference>
<dbReference type="PANTHER" id="PTHR10791:SF30">
    <property type="entry name" value="SUGAR TRANSPORTER SWEET1"/>
    <property type="match status" value="1"/>
</dbReference>
<evidence type="ECO:0000256" key="1">
    <source>
        <dbReference type="ARBA" id="ARBA00004651"/>
    </source>
</evidence>
<evidence type="ECO:0000256" key="10">
    <source>
        <dbReference type="SAM" id="Phobius"/>
    </source>
</evidence>
<comment type="caution">
    <text evidence="11">The sequence shown here is derived from an EMBL/GenBank/DDBJ whole genome shotgun (WGS) entry which is preliminary data.</text>
</comment>
<keyword evidence="5" id="KW-0762">Sugar transport</keyword>
<evidence type="ECO:0000313" key="11">
    <source>
        <dbReference type="EMBL" id="KAJ8600678.1"/>
    </source>
</evidence>
<feature type="transmembrane region" description="Helical" evidence="10">
    <location>
        <begin position="196"/>
        <end position="218"/>
    </location>
</feature>
<dbReference type="GO" id="GO:0051119">
    <property type="term" value="F:sugar transmembrane transporter activity"/>
    <property type="evidence" value="ECO:0007669"/>
    <property type="project" value="InterPro"/>
</dbReference>
<name>A0AAD7U9U4_9STRA</name>
<keyword evidence="12" id="KW-1185">Reference proteome</keyword>
<evidence type="ECO:0000256" key="8">
    <source>
        <dbReference type="ARBA" id="ARBA00022989"/>
    </source>
</evidence>
<evidence type="ECO:0000256" key="7">
    <source>
        <dbReference type="ARBA" id="ARBA00022737"/>
    </source>
</evidence>
<evidence type="ECO:0000256" key="2">
    <source>
        <dbReference type="ARBA" id="ARBA00007809"/>
    </source>
</evidence>
<comment type="similarity">
    <text evidence="2">Belongs to the SWEET sugar transporter family.</text>
</comment>
<evidence type="ECO:0000256" key="9">
    <source>
        <dbReference type="ARBA" id="ARBA00023136"/>
    </source>
</evidence>
<feature type="transmembrane region" description="Helical" evidence="10">
    <location>
        <begin position="74"/>
        <end position="94"/>
    </location>
</feature>
<evidence type="ECO:0000256" key="6">
    <source>
        <dbReference type="ARBA" id="ARBA00022692"/>
    </source>
</evidence>
<keyword evidence="7" id="KW-0677">Repeat</keyword>
<dbReference type="FunFam" id="1.20.1280.290:FF:000002">
    <property type="entry name" value="Bidirectional sugar transporter SWEET"/>
    <property type="match status" value="1"/>
</dbReference>
<keyword evidence="3" id="KW-0813">Transport</keyword>
<dbReference type="Pfam" id="PF03083">
    <property type="entry name" value="MtN3_slv"/>
    <property type="match status" value="2"/>
</dbReference>
<feature type="transmembrane region" description="Helical" evidence="10">
    <location>
        <begin position="129"/>
        <end position="151"/>
    </location>
</feature>
<evidence type="ECO:0000256" key="5">
    <source>
        <dbReference type="ARBA" id="ARBA00022597"/>
    </source>
</evidence>
<keyword evidence="8 10" id="KW-1133">Transmembrane helix</keyword>
<dbReference type="InterPro" id="IPR004316">
    <property type="entry name" value="SWEET_rpt"/>
</dbReference>
<comment type="subcellular location">
    <subcellularLocation>
        <location evidence="1">Cell membrane</location>
        <topology evidence="1">Multi-pass membrane protein</topology>
    </subcellularLocation>
</comment>
<reference evidence="11" key="1">
    <citation type="submission" date="2023-01" db="EMBL/GenBank/DDBJ databases">
        <title>Metagenome sequencing of chrysophaentin producing Chrysophaeum taylorii.</title>
        <authorList>
            <person name="Davison J."/>
            <person name="Bewley C."/>
        </authorList>
    </citation>
    <scope>NUCLEOTIDE SEQUENCE</scope>
    <source>
        <strain evidence="11">NIES-1699</strain>
    </source>
</reference>
<organism evidence="11 12">
    <name type="scientific">Chrysophaeum taylorii</name>
    <dbReference type="NCBI Taxonomy" id="2483200"/>
    <lineage>
        <taxon>Eukaryota</taxon>
        <taxon>Sar</taxon>
        <taxon>Stramenopiles</taxon>
        <taxon>Ochrophyta</taxon>
        <taxon>Pelagophyceae</taxon>
        <taxon>Pelagomonadales</taxon>
        <taxon>Pelagomonadaceae</taxon>
        <taxon>Chrysophaeum</taxon>
    </lineage>
</organism>
<dbReference type="EMBL" id="JAQMWT010000484">
    <property type="protein sequence ID" value="KAJ8600678.1"/>
    <property type="molecule type" value="Genomic_DNA"/>
</dbReference>
<keyword evidence="6 10" id="KW-0812">Transmembrane</keyword>
<gene>
    <name evidence="11" type="ORF">CTAYLR_007433</name>
</gene>
<dbReference type="Gene3D" id="1.20.1280.290">
    <property type="match status" value="2"/>
</dbReference>
<dbReference type="AlphaFoldDB" id="A0AAD7U9U4"/>
<proteinExistence type="inferred from homology"/>
<sequence>MVWGSQDPSSTVVFVIGWFGAVGAWALFLSPINTFRRVIRERHTQGFDHVPYVVTTTQCFMWVMYSVITPGRLMPLVTNAVGAGIELGYCGVFLRFSPSRVEVLRDLGYAAACIAAAALLAHLTPFPRLAGGSPATSCVGVFASISAAAMYASPLNVAKRVVETKSVEFMPLALSVGSLICSSCWAAFGFSVGDFFIFVPNFGGVLLALTQLVLYAIYRRSPTKNVPKFAGKSLPIAYQAP</sequence>
<accession>A0AAD7U9U4</accession>